<protein>
    <submittedName>
        <fullName evidence="3">Uncharacterized protein</fullName>
    </submittedName>
</protein>
<gene>
    <name evidence="3" type="ORF">Ade02nite_76050</name>
</gene>
<evidence type="ECO:0000256" key="1">
    <source>
        <dbReference type="SAM" id="MobiDB-lite"/>
    </source>
</evidence>
<feature type="transmembrane region" description="Helical" evidence="2">
    <location>
        <begin position="251"/>
        <end position="271"/>
    </location>
</feature>
<feature type="region of interest" description="Disordered" evidence="1">
    <location>
        <begin position="849"/>
        <end position="881"/>
    </location>
</feature>
<feature type="compositionally biased region" description="Basic and acidic residues" evidence="1">
    <location>
        <begin position="176"/>
        <end position="192"/>
    </location>
</feature>
<feature type="compositionally biased region" description="Low complexity" evidence="1">
    <location>
        <begin position="37"/>
        <end position="46"/>
    </location>
</feature>
<feature type="compositionally biased region" description="Pro residues" evidence="1">
    <location>
        <begin position="47"/>
        <end position="73"/>
    </location>
</feature>
<accession>A0ABQ3YG73</accession>
<name>A0ABQ3YG73_9ACTN</name>
<comment type="caution">
    <text evidence="3">The sequence shown here is derived from an EMBL/GenBank/DDBJ whole genome shotgun (WGS) entry which is preliminary data.</text>
</comment>
<evidence type="ECO:0000256" key="2">
    <source>
        <dbReference type="SAM" id="Phobius"/>
    </source>
</evidence>
<feature type="compositionally biased region" description="Pro residues" evidence="1">
    <location>
        <begin position="211"/>
        <end position="223"/>
    </location>
</feature>
<proteinExistence type="predicted"/>
<feature type="region of interest" description="Disordered" evidence="1">
    <location>
        <begin position="1"/>
        <end position="223"/>
    </location>
</feature>
<feature type="transmembrane region" description="Helical" evidence="2">
    <location>
        <begin position="346"/>
        <end position="367"/>
    </location>
</feature>
<feature type="transmembrane region" description="Helical" evidence="2">
    <location>
        <begin position="587"/>
        <end position="607"/>
    </location>
</feature>
<sequence length="881" mass="93212">MTSEEPRRSTSPPAETLRPAVPAETLRPAVPTETSRPAVPAKTKPAIPKPATPEPATPEPAAPEPATPEPATPGPAASEAAIPKPDSPEPATPRSASPGSATPKPASPDSATPNPASPESATPNPASPESATPNPARPESATSKSAIPRQAGPARASATAADGAPAAAKAATATRTDLEPAKDPAAKTDQKPANDPPLAAASPQKTVKPVEPLPTERPPGVPPDPWTAFATATERPPGWFRRTTRAGLRSLIHEYALVIYSGVLLAVALTWPTLRYPLHTLPQDIWDPSRQAWQIAWSGHILLTDPARLWQSNAFYPETNSFAWGDSLLGYAPFGFFGEGPVAAVLRYNILFVLAHALLAIGGYALVRQLGAGRTGAAVAAVAFAYAPWRLAQEGHLDIVSAGGIPLALAMLARGHGWSLRRGYRPHRRHAGWAAAGWLVALWQVSLGFSLGVPFLYVLGLILLVLIVAGSFRWLRRPADRPVLGWRLLLTDALGALILTGVTALIAFPYFKAPAGGPATTEIAFYSPPLRSLLIGPAESRIWGAPHQVPRSSLSWPAEMGLLPGFVLYALALAGLAFSIWTLRQRLLLLAALVVTIVLTLGTNFFGGRWTYLPLFGHLPASMELRIPGRLTLWTTLLLAILAAGAVAEFVRRAEQLAALRIPPWPGPWLRLATFVPLLLVLLEGWNATAHPVVPTQPLAMRTVTGPMLVLPTSALTDQTIMLWSTSRFQPMANGTGGFAAARQTVLRRNVESFPSTETIQYLRSLHIDKVLLLRAQAVGTPWERAGDIPVDALGIRREDLDDAVIFYLTDPTTPPAGSPTPSTPGSSFAPAIPGSSYAPSAPAGFFAPSTPAGYPPLPTSSPTLPTATPTTTAPTLTALR</sequence>
<reference evidence="3 4" key="1">
    <citation type="submission" date="2021-01" db="EMBL/GenBank/DDBJ databases">
        <title>Whole genome shotgun sequence of Actinoplanes deccanensis NBRC 13994.</title>
        <authorList>
            <person name="Komaki H."/>
            <person name="Tamura T."/>
        </authorList>
    </citation>
    <scope>NUCLEOTIDE SEQUENCE [LARGE SCALE GENOMIC DNA]</scope>
    <source>
        <strain evidence="3 4">NBRC 13994</strain>
    </source>
</reference>
<dbReference type="EMBL" id="BOMI01000155">
    <property type="protein sequence ID" value="GID78964.1"/>
    <property type="molecule type" value="Genomic_DNA"/>
</dbReference>
<organism evidence="3 4">
    <name type="scientific">Paractinoplanes deccanensis</name>
    <dbReference type="NCBI Taxonomy" id="113561"/>
    <lineage>
        <taxon>Bacteria</taxon>
        <taxon>Bacillati</taxon>
        <taxon>Actinomycetota</taxon>
        <taxon>Actinomycetes</taxon>
        <taxon>Micromonosporales</taxon>
        <taxon>Micromonosporaceae</taxon>
        <taxon>Paractinoplanes</taxon>
    </lineage>
</organism>
<keyword evidence="2" id="KW-1133">Transmembrane helix</keyword>
<evidence type="ECO:0000313" key="4">
    <source>
        <dbReference type="Proteomes" id="UP000609879"/>
    </source>
</evidence>
<feature type="transmembrane region" description="Helical" evidence="2">
    <location>
        <begin position="561"/>
        <end position="580"/>
    </location>
</feature>
<feature type="transmembrane region" description="Helical" evidence="2">
    <location>
        <begin position="431"/>
        <end position="449"/>
    </location>
</feature>
<feature type="transmembrane region" description="Helical" evidence="2">
    <location>
        <begin position="455"/>
        <end position="475"/>
    </location>
</feature>
<feature type="compositionally biased region" description="Low complexity" evidence="1">
    <location>
        <begin position="861"/>
        <end position="881"/>
    </location>
</feature>
<feature type="compositionally biased region" description="Low complexity" evidence="1">
    <location>
        <begin position="151"/>
        <end position="175"/>
    </location>
</feature>
<feature type="region of interest" description="Disordered" evidence="1">
    <location>
        <begin position="811"/>
        <end position="832"/>
    </location>
</feature>
<keyword evidence="2" id="KW-0812">Transmembrane</keyword>
<feature type="compositionally biased region" description="Pro residues" evidence="1">
    <location>
        <begin position="813"/>
        <end position="823"/>
    </location>
</feature>
<feature type="transmembrane region" description="Helical" evidence="2">
    <location>
        <begin position="627"/>
        <end position="648"/>
    </location>
</feature>
<feature type="transmembrane region" description="Helical" evidence="2">
    <location>
        <begin position="487"/>
        <end position="511"/>
    </location>
</feature>
<keyword evidence="2" id="KW-0472">Membrane</keyword>
<evidence type="ECO:0000313" key="3">
    <source>
        <dbReference type="EMBL" id="GID78964.1"/>
    </source>
</evidence>
<feature type="compositionally biased region" description="Polar residues" evidence="1">
    <location>
        <begin position="109"/>
        <end position="133"/>
    </location>
</feature>
<keyword evidence="4" id="KW-1185">Reference proteome</keyword>
<dbReference type="Proteomes" id="UP000609879">
    <property type="component" value="Unassembled WGS sequence"/>
</dbReference>